<dbReference type="AlphaFoldDB" id="A0A8S3X9B4"/>
<gene>
    <name evidence="1" type="ORF">PAPOLLO_LOCUS15492</name>
</gene>
<name>A0A8S3X9B4_PARAO</name>
<organism evidence="1 2">
    <name type="scientific">Parnassius apollo</name>
    <name type="common">Apollo butterfly</name>
    <name type="synonym">Papilio apollo</name>
    <dbReference type="NCBI Taxonomy" id="110799"/>
    <lineage>
        <taxon>Eukaryota</taxon>
        <taxon>Metazoa</taxon>
        <taxon>Ecdysozoa</taxon>
        <taxon>Arthropoda</taxon>
        <taxon>Hexapoda</taxon>
        <taxon>Insecta</taxon>
        <taxon>Pterygota</taxon>
        <taxon>Neoptera</taxon>
        <taxon>Endopterygota</taxon>
        <taxon>Lepidoptera</taxon>
        <taxon>Glossata</taxon>
        <taxon>Ditrysia</taxon>
        <taxon>Papilionoidea</taxon>
        <taxon>Papilionidae</taxon>
        <taxon>Parnassiinae</taxon>
        <taxon>Parnassini</taxon>
        <taxon>Parnassius</taxon>
        <taxon>Parnassius</taxon>
    </lineage>
</organism>
<proteinExistence type="predicted"/>
<evidence type="ECO:0000313" key="1">
    <source>
        <dbReference type="EMBL" id="CAG5010933.1"/>
    </source>
</evidence>
<evidence type="ECO:0000313" key="2">
    <source>
        <dbReference type="Proteomes" id="UP000691718"/>
    </source>
</evidence>
<dbReference type="Proteomes" id="UP000691718">
    <property type="component" value="Unassembled WGS sequence"/>
</dbReference>
<protein>
    <submittedName>
        <fullName evidence="1">(apollo) hypothetical protein</fullName>
    </submittedName>
</protein>
<reference evidence="1" key="1">
    <citation type="submission" date="2021-04" db="EMBL/GenBank/DDBJ databases">
        <authorList>
            <person name="Tunstrom K."/>
        </authorList>
    </citation>
    <scope>NUCLEOTIDE SEQUENCE</scope>
</reference>
<sequence length="137" mass="14871">MCATMRRVCALLGETHCCDQLQHVLVPANACAARVVSAVQERTYSVHGAASEVVYSICAEVMYSECVEIVYSVCAEDVYFVCAEVVYSVYAEVVYSVCVEVVYSVCVEVVFPEHASGSVLAGTILVQVFNMVHVVNV</sequence>
<accession>A0A8S3X9B4</accession>
<keyword evidence="2" id="KW-1185">Reference proteome</keyword>
<dbReference type="EMBL" id="CAJQZP010001037">
    <property type="protein sequence ID" value="CAG5010933.1"/>
    <property type="molecule type" value="Genomic_DNA"/>
</dbReference>
<comment type="caution">
    <text evidence="1">The sequence shown here is derived from an EMBL/GenBank/DDBJ whole genome shotgun (WGS) entry which is preliminary data.</text>
</comment>